<dbReference type="EMBL" id="PDNU01000007">
    <property type="protein sequence ID" value="PHK95805.1"/>
    <property type="molecule type" value="Genomic_DNA"/>
</dbReference>
<proteinExistence type="inferred from homology"/>
<evidence type="ECO:0000313" key="4">
    <source>
        <dbReference type="Proteomes" id="UP000223527"/>
    </source>
</evidence>
<comment type="similarity">
    <text evidence="1">Belongs to the YciI family.</text>
</comment>
<gene>
    <name evidence="3" type="ORF">CR162_06370</name>
</gene>
<feature type="domain" description="YCII-related" evidence="2">
    <location>
        <begin position="62"/>
        <end position="133"/>
    </location>
</feature>
<accession>A0A2C7AEF3</accession>
<sequence length="157" mass="17028">MPEALERYLDAEPFRREGIWRSHAVHAFRLAPLPYRPLPTGPAPSHPTHTIAIAWDGRDAGAEARRLAAREAHFARVRPAALDGTLALGGAILDAPGGRMVGSVAITAHPAAEAARAWWAEDPYVREGVWREVSWHATRFAPLPWRPLPGTSQAGAG</sequence>
<reference evidence="3 4" key="1">
    <citation type="submission" date="2017-10" db="EMBL/GenBank/DDBJ databases">
        <authorList>
            <person name="Banno H."/>
            <person name="Chua N.-H."/>
        </authorList>
    </citation>
    <scope>NUCLEOTIDE SEQUENCE [LARGE SCALE GENOMIC DNA]</scope>
    <source>
        <strain evidence="3 4">YW11</strain>
    </source>
</reference>
<dbReference type="AlphaFoldDB" id="A0A2C7AEF3"/>
<protein>
    <recommendedName>
        <fullName evidence="2">YCII-related domain-containing protein</fullName>
    </recommendedName>
</protein>
<name>A0A2C7AEF3_9PROT</name>
<keyword evidence="4" id="KW-1185">Reference proteome</keyword>
<dbReference type="Gene3D" id="3.30.70.1060">
    <property type="entry name" value="Dimeric alpha+beta barrel"/>
    <property type="match status" value="1"/>
</dbReference>
<dbReference type="SUPFAM" id="SSF54909">
    <property type="entry name" value="Dimeric alpha+beta barrel"/>
    <property type="match status" value="1"/>
</dbReference>
<dbReference type="PANTHER" id="PTHR33606:SF3">
    <property type="entry name" value="PROTEIN YCII"/>
    <property type="match status" value="1"/>
</dbReference>
<evidence type="ECO:0000259" key="2">
    <source>
        <dbReference type="Pfam" id="PF03795"/>
    </source>
</evidence>
<dbReference type="Proteomes" id="UP000223527">
    <property type="component" value="Unassembled WGS sequence"/>
</dbReference>
<evidence type="ECO:0000256" key="1">
    <source>
        <dbReference type="ARBA" id="ARBA00007689"/>
    </source>
</evidence>
<dbReference type="InterPro" id="IPR005545">
    <property type="entry name" value="YCII"/>
</dbReference>
<dbReference type="InterPro" id="IPR051807">
    <property type="entry name" value="Sec-metab_biosynth-assoc"/>
</dbReference>
<comment type="caution">
    <text evidence="3">The sequence shown here is derived from an EMBL/GenBank/DDBJ whole genome shotgun (WGS) entry which is preliminary data.</text>
</comment>
<dbReference type="InterPro" id="IPR011008">
    <property type="entry name" value="Dimeric_a/b-barrel"/>
</dbReference>
<dbReference type="OrthoDB" id="2293521at2"/>
<dbReference type="PANTHER" id="PTHR33606">
    <property type="entry name" value="PROTEIN YCII"/>
    <property type="match status" value="1"/>
</dbReference>
<evidence type="ECO:0000313" key="3">
    <source>
        <dbReference type="EMBL" id="PHK95805.1"/>
    </source>
</evidence>
<dbReference type="Pfam" id="PF03795">
    <property type="entry name" value="YCII"/>
    <property type="match status" value="1"/>
</dbReference>
<organism evidence="3 4">
    <name type="scientific">Teichococcus rhizosphaerae</name>
    <dbReference type="NCBI Taxonomy" id="1335062"/>
    <lineage>
        <taxon>Bacteria</taxon>
        <taxon>Pseudomonadati</taxon>
        <taxon>Pseudomonadota</taxon>
        <taxon>Alphaproteobacteria</taxon>
        <taxon>Acetobacterales</taxon>
        <taxon>Roseomonadaceae</taxon>
        <taxon>Roseomonas</taxon>
    </lineage>
</organism>